<dbReference type="EMBL" id="BGZK01000923">
    <property type="protein sequence ID" value="GBP65228.1"/>
    <property type="molecule type" value="Genomic_DNA"/>
</dbReference>
<proteinExistence type="predicted"/>
<evidence type="ECO:0000313" key="1">
    <source>
        <dbReference type="EMBL" id="GBP65228.1"/>
    </source>
</evidence>
<keyword evidence="2" id="KW-1185">Reference proteome</keyword>
<accession>A0A4C1XP14</accession>
<comment type="caution">
    <text evidence="1">The sequence shown here is derived from an EMBL/GenBank/DDBJ whole genome shotgun (WGS) entry which is preliminary data.</text>
</comment>
<dbReference type="AlphaFoldDB" id="A0A4C1XP14"/>
<dbReference type="Proteomes" id="UP000299102">
    <property type="component" value="Unassembled WGS sequence"/>
</dbReference>
<evidence type="ECO:0000313" key="2">
    <source>
        <dbReference type="Proteomes" id="UP000299102"/>
    </source>
</evidence>
<gene>
    <name evidence="1" type="ORF">EVAR_49028_1</name>
</gene>
<organism evidence="1 2">
    <name type="scientific">Eumeta variegata</name>
    <name type="common">Bagworm moth</name>
    <name type="synonym">Eumeta japonica</name>
    <dbReference type="NCBI Taxonomy" id="151549"/>
    <lineage>
        <taxon>Eukaryota</taxon>
        <taxon>Metazoa</taxon>
        <taxon>Ecdysozoa</taxon>
        <taxon>Arthropoda</taxon>
        <taxon>Hexapoda</taxon>
        <taxon>Insecta</taxon>
        <taxon>Pterygota</taxon>
        <taxon>Neoptera</taxon>
        <taxon>Endopterygota</taxon>
        <taxon>Lepidoptera</taxon>
        <taxon>Glossata</taxon>
        <taxon>Ditrysia</taxon>
        <taxon>Tineoidea</taxon>
        <taxon>Psychidae</taxon>
        <taxon>Oiketicinae</taxon>
        <taxon>Eumeta</taxon>
    </lineage>
</organism>
<reference evidence="1 2" key="1">
    <citation type="journal article" date="2019" name="Commun. Biol.">
        <title>The bagworm genome reveals a unique fibroin gene that provides high tensile strength.</title>
        <authorList>
            <person name="Kono N."/>
            <person name="Nakamura H."/>
            <person name="Ohtoshi R."/>
            <person name="Tomita M."/>
            <person name="Numata K."/>
            <person name="Arakawa K."/>
        </authorList>
    </citation>
    <scope>NUCLEOTIDE SEQUENCE [LARGE SCALE GENOMIC DNA]</scope>
</reference>
<sequence>MALQHITFYIVVPITTKNDSTSPLPMICVNVPLPGNTIGTILMADVLPSYASCVVSYYVRCAFETVYRQRHCQRILTRGSSRNERIPIYEAADA</sequence>
<name>A0A4C1XP14_EUMVA</name>
<protein>
    <submittedName>
        <fullName evidence="1">Uncharacterized protein</fullName>
    </submittedName>
</protein>